<name>A0AAD7MKJ0_9AGAR</name>
<reference evidence="1" key="1">
    <citation type="submission" date="2023-03" db="EMBL/GenBank/DDBJ databases">
        <title>Massive genome expansion in bonnet fungi (Mycena s.s.) driven by repeated elements and novel gene families across ecological guilds.</title>
        <authorList>
            <consortium name="Lawrence Berkeley National Laboratory"/>
            <person name="Harder C.B."/>
            <person name="Miyauchi S."/>
            <person name="Viragh M."/>
            <person name="Kuo A."/>
            <person name="Thoen E."/>
            <person name="Andreopoulos B."/>
            <person name="Lu D."/>
            <person name="Skrede I."/>
            <person name="Drula E."/>
            <person name="Henrissat B."/>
            <person name="Morin E."/>
            <person name="Kohler A."/>
            <person name="Barry K."/>
            <person name="LaButti K."/>
            <person name="Morin E."/>
            <person name="Salamov A."/>
            <person name="Lipzen A."/>
            <person name="Mereny Z."/>
            <person name="Hegedus B."/>
            <person name="Baldrian P."/>
            <person name="Stursova M."/>
            <person name="Weitz H."/>
            <person name="Taylor A."/>
            <person name="Grigoriev I.V."/>
            <person name="Nagy L.G."/>
            <person name="Martin F."/>
            <person name="Kauserud H."/>
        </authorList>
    </citation>
    <scope>NUCLEOTIDE SEQUENCE</scope>
    <source>
        <strain evidence="1">CBHHK188m</strain>
    </source>
</reference>
<protein>
    <submittedName>
        <fullName evidence="1">Uncharacterized protein</fullName>
    </submittedName>
</protein>
<accession>A0AAD7MKJ0</accession>
<gene>
    <name evidence="1" type="ORF">DFH07DRAFT_972538</name>
</gene>
<evidence type="ECO:0000313" key="2">
    <source>
        <dbReference type="Proteomes" id="UP001215280"/>
    </source>
</evidence>
<comment type="caution">
    <text evidence="1">The sequence shown here is derived from an EMBL/GenBank/DDBJ whole genome shotgun (WGS) entry which is preliminary data.</text>
</comment>
<dbReference type="AlphaFoldDB" id="A0AAD7MKJ0"/>
<evidence type="ECO:0000313" key="1">
    <source>
        <dbReference type="EMBL" id="KAJ7720583.1"/>
    </source>
</evidence>
<organism evidence="1 2">
    <name type="scientific">Mycena maculata</name>
    <dbReference type="NCBI Taxonomy" id="230809"/>
    <lineage>
        <taxon>Eukaryota</taxon>
        <taxon>Fungi</taxon>
        <taxon>Dikarya</taxon>
        <taxon>Basidiomycota</taxon>
        <taxon>Agaricomycotina</taxon>
        <taxon>Agaricomycetes</taxon>
        <taxon>Agaricomycetidae</taxon>
        <taxon>Agaricales</taxon>
        <taxon>Marasmiineae</taxon>
        <taxon>Mycenaceae</taxon>
        <taxon>Mycena</taxon>
    </lineage>
</organism>
<proteinExistence type="predicted"/>
<dbReference type="Proteomes" id="UP001215280">
    <property type="component" value="Unassembled WGS sequence"/>
</dbReference>
<dbReference type="EMBL" id="JARJLG010000277">
    <property type="protein sequence ID" value="KAJ7720583.1"/>
    <property type="molecule type" value="Genomic_DNA"/>
</dbReference>
<sequence length="209" mass="22650">MPDDTPYPGPAFVLNAPHLRTLALSNFVFPWDSSIFNNLTHLRDSAFAPSMTEMLGMLTCSPMLTEVVLIHAVANRLPCPESASVVPLTRLTILLLDDHILTPIFLLHHIDVLVHFSLSLKVGNRTKKMSLVTELDSRLHGCLFPDELTTLSVEADPWNVAVYGSTAASPANPLQATLRYSETFAEGGFATVVGTILVSLPLVAVTTSS</sequence>
<keyword evidence="2" id="KW-1185">Reference proteome</keyword>